<organism evidence="1">
    <name type="scientific">Lysobacter firmicutimachus</name>
    <dbReference type="NCBI Taxonomy" id="1792846"/>
    <lineage>
        <taxon>Bacteria</taxon>
        <taxon>Pseudomonadati</taxon>
        <taxon>Pseudomonadota</taxon>
        <taxon>Gammaproteobacteria</taxon>
        <taxon>Lysobacterales</taxon>
        <taxon>Lysobacteraceae</taxon>
        <taxon>Lysobacter</taxon>
    </lineage>
</organism>
<name>A0AAU8MMC6_9GAMM</name>
<reference evidence="1" key="1">
    <citation type="submission" date="2024-06" db="EMBL/GenBank/DDBJ databases">
        <authorList>
            <person name="Li S."/>
        </authorList>
    </citation>
    <scope>NUCLEOTIDE SEQUENCE</scope>
    <source>
        <strain evidence="1">SR10</strain>
    </source>
</reference>
<dbReference type="EMBL" id="CP159925">
    <property type="protein sequence ID" value="XCO73655.1"/>
    <property type="molecule type" value="Genomic_DNA"/>
</dbReference>
<protein>
    <submittedName>
        <fullName evidence="1">Uncharacterized protein</fullName>
    </submittedName>
</protein>
<dbReference type="AlphaFoldDB" id="A0AAU8MMC6"/>
<sequence>MFVLSKQLDTDGDPNLPFQRYAEYLERNRSQFPAAAYELAASGCLFDATDPSCPHDGWLEWARFEEAAQGARREIRTLTLRIRLLGAYHDRYIELFYPQVFSYVMSSPDSAAGHCDWRYSEIRLSDQGNLVHEIEWAGAPGLESRWLIEASDVRLQTFPLAEP</sequence>
<accession>A0AAU8MMC6</accession>
<evidence type="ECO:0000313" key="1">
    <source>
        <dbReference type="EMBL" id="XCO73655.1"/>
    </source>
</evidence>
<dbReference type="RefSeq" id="WP_363796550.1">
    <property type="nucleotide sequence ID" value="NZ_CP159925.1"/>
</dbReference>
<gene>
    <name evidence="1" type="ORF">ABU614_14810</name>
</gene>
<proteinExistence type="predicted"/>